<protein>
    <recommendedName>
        <fullName evidence="14">Aquaporin</fullName>
    </recommendedName>
</protein>
<feature type="compositionally biased region" description="Basic and acidic residues" evidence="10">
    <location>
        <begin position="277"/>
        <end position="290"/>
    </location>
</feature>
<dbReference type="AlphaFoldDB" id="A0A517KXF8"/>
<organism evidence="12 13">
    <name type="scientific">Venturia effusa</name>
    <dbReference type="NCBI Taxonomy" id="50376"/>
    <lineage>
        <taxon>Eukaryota</taxon>
        <taxon>Fungi</taxon>
        <taxon>Dikarya</taxon>
        <taxon>Ascomycota</taxon>
        <taxon>Pezizomycotina</taxon>
        <taxon>Dothideomycetes</taxon>
        <taxon>Pleosporomycetidae</taxon>
        <taxon>Venturiales</taxon>
        <taxon>Venturiaceae</taxon>
        <taxon>Venturia</taxon>
    </lineage>
</organism>
<dbReference type="InterPro" id="IPR034294">
    <property type="entry name" value="Aquaporin_transptr"/>
</dbReference>
<name>A0A517KXF8_9PEZI</name>
<dbReference type="GO" id="GO:0005886">
    <property type="term" value="C:plasma membrane"/>
    <property type="evidence" value="ECO:0007669"/>
    <property type="project" value="TreeGrafter"/>
</dbReference>
<evidence type="ECO:0000256" key="2">
    <source>
        <dbReference type="ARBA" id="ARBA00006175"/>
    </source>
</evidence>
<evidence type="ECO:0000256" key="3">
    <source>
        <dbReference type="ARBA" id="ARBA00022448"/>
    </source>
</evidence>
<evidence type="ECO:0000256" key="7">
    <source>
        <dbReference type="ARBA" id="ARBA00023136"/>
    </source>
</evidence>
<keyword evidence="13" id="KW-1185">Reference proteome</keyword>
<feature type="transmembrane region" description="Helical" evidence="11">
    <location>
        <begin position="134"/>
        <end position="153"/>
    </location>
</feature>
<keyword evidence="6 11" id="KW-1133">Transmembrane helix</keyword>
<proteinExistence type="inferred from homology"/>
<accession>A0A517KXF8</accession>
<dbReference type="SUPFAM" id="SSF81338">
    <property type="entry name" value="Aquaporin-like"/>
    <property type="match status" value="1"/>
</dbReference>
<feature type="transmembrane region" description="Helical" evidence="11">
    <location>
        <begin position="199"/>
        <end position="224"/>
    </location>
</feature>
<evidence type="ECO:0008006" key="14">
    <source>
        <dbReference type="Google" id="ProtNLM"/>
    </source>
</evidence>
<comment type="similarity">
    <text evidence="2 9">Belongs to the MIP/aquaporin (TC 1.A.8) family.</text>
</comment>
<dbReference type="Pfam" id="PF00230">
    <property type="entry name" value="MIP"/>
    <property type="match status" value="1"/>
</dbReference>
<gene>
    <name evidence="12" type="ORF">FKW77_009854</name>
</gene>
<comment type="catalytic activity">
    <reaction evidence="8">
        <text>H2O(in) = H2O(out)</text>
        <dbReference type="Rhea" id="RHEA:29667"/>
        <dbReference type="ChEBI" id="CHEBI:15377"/>
    </reaction>
</comment>
<feature type="transmembrane region" description="Helical" evidence="11">
    <location>
        <begin position="173"/>
        <end position="192"/>
    </location>
</feature>
<feature type="transmembrane region" description="Helical" evidence="11">
    <location>
        <begin position="83"/>
        <end position="103"/>
    </location>
</feature>
<sequence length="299" mass="32273">MNNVRPADQNVVLPFTRARTSEAPPPRPLKLAHWLPPKIRNEVVAFLGELVGTFLFLFFAFAGTQCANFVGTRDIDPVPTVGVLLYIALAFGFSLAVTVWVFFRISGGLFNPAVSLGLALIGAIGWIRFLVVIVAQILGGIAAAGIVSSLFPGDLAVRTTLSTLPQTSIQRGLFIEMFCTILLIFTIFMLAAEKHKGTFLAPIGIGLALFVAELGSVMFTGGSLNPARSFGPDVVLGKFDNYHWIYWIGPGLGAIVAVLFYRFIKMLEFETANPGADSDHNPQRYEEEPAGRNSAGAPV</sequence>
<comment type="subcellular location">
    <subcellularLocation>
        <location evidence="1">Membrane</location>
        <topology evidence="1">Multi-pass membrane protein</topology>
    </subcellularLocation>
</comment>
<dbReference type="Gene3D" id="1.20.1080.10">
    <property type="entry name" value="Glycerol uptake facilitator protein"/>
    <property type="match status" value="1"/>
</dbReference>
<evidence type="ECO:0000313" key="12">
    <source>
        <dbReference type="EMBL" id="QDS68066.1"/>
    </source>
</evidence>
<evidence type="ECO:0000256" key="5">
    <source>
        <dbReference type="ARBA" id="ARBA00022737"/>
    </source>
</evidence>
<feature type="region of interest" description="Disordered" evidence="10">
    <location>
        <begin position="274"/>
        <end position="299"/>
    </location>
</feature>
<dbReference type="EMBL" id="CP042185">
    <property type="protein sequence ID" value="QDS68066.1"/>
    <property type="molecule type" value="Genomic_DNA"/>
</dbReference>
<evidence type="ECO:0000256" key="8">
    <source>
        <dbReference type="ARBA" id="ARBA00034651"/>
    </source>
</evidence>
<dbReference type="STRING" id="50376.A0A517KXF8"/>
<dbReference type="Proteomes" id="UP000316270">
    <property type="component" value="Chromosome 1"/>
</dbReference>
<dbReference type="PRINTS" id="PR00783">
    <property type="entry name" value="MINTRINSICP"/>
</dbReference>
<evidence type="ECO:0000256" key="10">
    <source>
        <dbReference type="SAM" id="MobiDB-lite"/>
    </source>
</evidence>
<evidence type="ECO:0000256" key="11">
    <source>
        <dbReference type="SAM" id="Phobius"/>
    </source>
</evidence>
<dbReference type="FunFam" id="1.20.1080.10:FF:000014">
    <property type="entry name" value="Aquaporin 1"/>
    <property type="match status" value="1"/>
</dbReference>
<keyword evidence="5" id="KW-0677">Repeat</keyword>
<dbReference type="InterPro" id="IPR000425">
    <property type="entry name" value="MIP"/>
</dbReference>
<dbReference type="InterPro" id="IPR023271">
    <property type="entry name" value="Aquaporin-like"/>
</dbReference>
<evidence type="ECO:0000256" key="4">
    <source>
        <dbReference type="ARBA" id="ARBA00022692"/>
    </source>
</evidence>
<feature type="transmembrane region" description="Helical" evidence="11">
    <location>
        <begin position="244"/>
        <end position="264"/>
    </location>
</feature>
<dbReference type="PANTHER" id="PTHR19139">
    <property type="entry name" value="AQUAPORIN TRANSPORTER"/>
    <property type="match status" value="1"/>
</dbReference>
<evidence type="ECO:0000256" key="1">
    <source>
        <dbReference type="ARBA" id="ARBA00004141"/>
    </source>
</evidence>
<reference evidence="12 13" key="1">
    <citation type="submission" date="2019-07" db="EMBL/GenBank/DDBJ databases">
        <title>Finished genome of Venturia effusa.</title>
        <authorList>
            <person name="Young C.A."/>
            <person name="Cox M.P."/>
            <person name="Ganley A.R.D."/>
            <person name="David W.J."/>
        </authorList>
    </citation>
    <scope>NUCLEOTIDE SEQUENCE [LARGE SCALE GENOMIC DNA]</scope>
    <source>
        <strain evidence="13">albino</strain>
    </source>
</reference>
<evidence type="ECO:0000256" key="6">
    <source>
        <dbReference type="ARBA" id="ARBA00022989"/>
    </source>
</evidence>
<dbReference type="OrthoDB" id="3222at2759"/>
<dbReference type="PANTHER" id="PTHR19139:SF199">
    <property type="entry name" value="MIP17260P"/>
    <property type="match status" value="1"/>
</dbReference>
<keyword evidence="7 11" id="KW-0472">Membrane</keyword>
<keyword evidence="4 9" id="KW-0812">Transmembrane</keyword>
<keyword evidence="3 9" id="KW-0813">Transport</keyword>
<evidence type="ECO:0000313" key="13">
    <source>
        <dbReference type="Proteomes" id="UP000316270"/>
    </source>
</evidence>
<evidence type="ECO:0000256" key="9">
    <source>
        <dbReference type="RuleBase" id="RU000477"/>
    </source>
</evidence>
<dbReference type="GO" id="GO:0015250">
    <property type="term" value="F:water channel activity"/>
    <property type="evidence" value="ECO:0007669"/>
    <property type="project" value="TreeGrafter"/>
</dbReference>
<feature type="transmembrane region" description="Helical" evidence="11">
    <location>
        <begin position="43"/>
        <end position="62"/>
    </location>
</feature>